<reference evidence="2" key="1">
    <citation type="submission" date="2018-05" db="EMBL/GenBank/DDBJ databases">
        <authorList>
            <person name="Lanie J.A."/>
            <person name="Ng W.-L."/>
            <person name="Kazmierczak K.M."/>
            <person name="Andrzejewski T.M."/>
            <person name="Davidsen T.M."/>
            <person name="Wayne K.J."/>
            <person name="Tettelin H."/>
            <person name="Glass J.I."/>
            <person name="Rusch D."/>
            <person name="Podicherti R."/>
            <person name="Tsui H.-C.T."/>
            <person name="Winkler M.E."/>
        </authorList>
    </citation>
    <scope>NUCLEOTIDE SEQUENCE</scope>
</reference>
<evidence type="ECO:0000313" key="2">
    <source>
        <dbReference type="EMBL" id="SVD37051.1"/>
    </source>
</evidence>
<accession>A0A382UTN6</accession>
<feature type="domain" description="KANL3/Tex30 alpha/beta hydrolase-like" evidence="1">
    <location>
        <begin position="16"/>
        <end position="64"/>
    </location>
</feature>
<dbReference type="Pfam" id="PF20408">
    <property type="entry name" value="Abhydrolase_11"/>
    <property type="match status" value="1"/>
</dbReference>
<dbReference type="InterPro" id="IPR046879">
    <property type="entry name" value="KANL3/Tex30_Abhydrolase"/>
</dbReference>
<proteinExistence type="predicted"/>
<organism evidence="2">
    <name type="scientific">marine metagenome</name>
    <dbReference type="NCBI Taxonomy" id="408172"/>
    <lineage>
        <taxon>unclassified sequences</taxon>
        <taxon>metagenomes</taxon>
        <taxon>ecological metagenomes</taxon>
    </lineage>
</organism>
<name>A0A382UTN6_9ZZZZ</name>
<evidence type="ECO:0000259" key="1">
    <source>
        <dbReference type="Pfam" id="PF20408"/>
    </source>
</evidence>
<dbReference type="AlphaFoldDB" id="A0A382UTN6"/>
<sequence>VTNYKFLQNGPDNATSTVLLAHGAGAPMDSPFLTTIAKQLGENKKRILRFEFPYMQMRRVDGRR</sequence>
<dbReference type="EMBL" id="UINC01146366">
    <property type="protein sequence ID" value="SVD37051.1"/>
    <property type="molecule type" value="Genomic_DNA"/>
</dbReference>
<protein>
    <recommendedName>
        <fullName evidence="1">KANL3/Tex30 alpha/beta hydrolase-like domain-containing protein</fullName>
    </recommendedName>
</protein>
<feature type="non-terminal residue" evidence="2">
    <location>
        <position position="1"/>
    </location>
</feature>
<gene>
    <name evidence="2" type="ORF">METZ01_LOCUS389905</name>
</gene>
<feature type="non-terminal residue" evidence="2">
    <location>
        <position position="64"/>
    </location>
</feature>